<gene>
    <name evidence="1" type="ORF">KGA66_23590</name>
</gene>
<sequence length="171" mass="18709">MSVLLVAIGTTRAKAACGGADYLLARGVDVGLITVEAEPWRREGLDPRVRLYALAAGEQRHPAARLGRAVRRVSAAAYTKVFGKFYRLLRPYVLWRVVRADVLRQVDWAAVEQLVICDSHAIPIGWHLARRHPGLSVGFELDRGPYLDREPVCAPVPPPVPVPASGSDIDA</sequence>
<evidence type="ECO:0000313" key="2">
    <source>
        <dbReference type="Proteomes" id="UP000677913"/>
    </source>
</evidence>
<accession>A0A8J7WR92</accession>
<protein>
    <submittedName>
        <fullName evidence="1">Uncharacterized protein</fullName>
    </submittedName>
</protein>
<comment type="caution">
    <text evidence="1">The sequence shown here is derived from an EMBL/GenBank/DDBJ whole genome shotgun (WGS) entry which is preliminary data.</text>
</comment>
<dbReference type="Proteomes" id="UP000677913">
    <property type="component" value="Unassembled WGS sequence"/>
</dbReference>
<name>A0A8J7WR92_9ACTN</name>
<keyword evidence="2" id="KW-1185">Reference proteome</keyword>
<dbReference type="RefSeq" id="WP_211470741.1">
    <property type="nucleotide sequence ID" value="NZ_JAGSXH010000117.1"/>
</dbReference>
<evidence type="ECO:0000313" key="1">
    <source>
        <dbReference type="EMBL" id="MBS2966048.1"/>
    </source>
</evidence>
<dbReference type="AlphaFoldDB" id="A0A8J7WR92"/>
<proteinExistence type="predicted"/>
<organism evidence="1 2">
    <name type="scientific">Actinocrinis puniceicyclus</name>
    <dbReference type="NCBI Taxonomy" id="977794"/>
    <lineage>
        <taxon>Bacteria</taxon>
        <taxon>Bacillati</taxon>
        <taxon>Actinomycetota</taxon>
        <taxon>Actinomycetes</taxon>
        <taxon>Catenulisporales</taxon>
        <taxon>Actinospicaceae</taxon>
        <taxon>Actinocrinis</taxon>
    </lineage>
</organism>
<reference evidence="1" key="1">
    <citation type="submission" date="2021-04" db="EMBL/GenBank/DDBJ databases">
        <title>Genome based classification of Actinospica acidithermotolerans sp. nov., an actinobacterium isolated from an Indonesian hot spring.</title>
        <authorList>
            <person name="Kusuma A.B."/>
            <person name="Putra K.E."/>
            <person name="Nafisah S."/>
            <person name="Loh J."/>
            <person name="Nouioui I."/>
            <person name="Goodfellow M."/>
        </authorList>
    </citation>
    <scope>NUCLEOTIDE SEQUENCE</scope>
    <source>
        <strain evidence="1">DSM 45618</strain>
    </source>
</reference>
<dbReference type="EMBL" id="JAGSXH010000117">
    <property type="protein sequence ID" value="MBS2966048.1"/>
    <property type="molecule type" value="Genomic_DNA"/>
</dbReference>